<evidence type="ECO:0000259" key="1">
    <source>
        <dbReference type="Pfam" id="PF03372"/>
    </source>
</evidence>
<keyword evidence="2" id="KW-0255">Endonuclease</keyword>
<dbReference type="InterPro" id="IPR005135">
    <property type="entry name" value="Endo/exonuclease/phosphatase"/>
</dbReference>
<keyword evidence="2" id="KW-0540">Nuclease</keyword>
<name>A0ABW9ZT22_9HYPH</name>
<accession>A0ABW9ZT22</accession>
<sequence>MRIATYNLESFGAETDDPARLVPRISALRPRLVALSADVLCLQEINAQKPPGAALRQHLALEQLLAGTPYADFPVATSLRADGHGPADRHNLAVVSRHPILRAETLWNTRVMPPLWRPQTADPPVAAPLPILFDRPLLAVTIALPDGRPLHVLCLHLRAPIAAPVAGGKLAADRWGSSAAWAEGYFLAAVKQVAQALEARLWVDERLAADPDALIALAGDFNADLSSAALRLLAAGAEDTGNPDLAGRSLSALDGVLPDGRRGTVLHGGRFQTLDHILVSPALRQLAIRVEVHNAGLPDEVFAAGGTAASYHAAVTADFALDRATG</sequence>
<organism evidence="2 3">
    <name type="scientific">Pannonibacter tanglangensis</name>
    <dbReference type="NCBI Taxonomy" id="2750084"/>
    <lineage>
        <taxon>Bacteria</taxon>
        <taxon>Pseudomonadati</taxon>
        <taxon>Pseudomonadota</taxon>
        <taxon>Alphaproteobacteria</taxon>
        <taxon>Hyphomicrobiales</taxon>
        <taxon>Stappiaceae</taxon>
        <taxon>Pannonibacter</taxon>
    </lineage>
</organism>
<gene>
    <name evidence="2" type="ORF">GWI71_19300</name>
</gene>
<dbReference type="InterPro" id="IPR036691">
    <property type="entry name" value="Endo/exonu/phosph_ase_sf"/>
</dbReference>
<evidence type="ECO:0000313" key="3">
    <source>
        <dbReference type="Proteomes" id="UP000541347"/>
    </source>
</evidence>
<dbReference type="RefSeq" id="WP_161677852.1">
    <property type="nucleotide sequence ID" value="NZ_JAABLP010000006.1"/>
</dbReference>
<dbReference type="Proteomes" id="UP000541347">
    <property type="component" value="Unassembled WGS sequence"/>
</dbReference>
<dbReference type="PANTHER" id="PTHR42834:SF1">
    <property type="entry name" value="ENDONUCLEASE_EXONUCLEASE_PHOSPHATASE FAMILY PROTEIN (AFU_ORTHOLOGUE AFUA_3G09210)"/>
    <property type="match status" value="1"/>
</dbReference>
<keyword evidence="3" id="KW-1185">Reference proteome</keyword>
<dbReference type="Pfam" id="PF03372">
    <property type="entry name" value="Exo_endo_phos"/>
    <property type="match status" value="1"/>
</dbReference>
<protein>
    <submittedName>
        <fullName evidence="2">Endonuclease</fullName>
    </submittedName>
</protein>
<feature type="domain" description="Endonuclease/exonuclease/phosphatase" evidence="1">
    <location>
        <begin position="4"/>
        <end position="295"/>
    </location>
</feature>
<proteinExistence type="predicted"/>
<dbReference type="GO" id="GO:0004519">
    <property type="term" value="F:endonuclease activity"/>
    <property type="evidence" value="ECO:0007669"/>
    <property type="project" value="UniProtKB-KW"/>
</dbReference>
<dbReference type="SUPFAM" id="SSF56219">
    <property type="entry name" value="DNase I-like"/>
    <property type="match status" value="1"/>
</dbReference>
<comment type="caution">
    <text evidence="2">The sequence shown here is derived from an EMBL/GenBank/DDBJ whole genome shotgun (WGS) entry which is preliminary data.</text>
</comment>
<reference evidence="2 3" key="1">
    <citation type="submission" date="2020-01" db="EMBL/GenBank/DDBJ databases">
        <authorList>
            <person name="Peng S.Y."/>
            <person name="Li J."/>
            <person name="Wang M."/>
            <person name="Wang L."/>
            <person name="Wang C.Q."/>
            <person name="Wang J.R."/>
        </authorList>
    </citation>
    <scope>NUCLEOTIDE SEQUENCE [LARGE SCALE GENOMIC DNA]</scope>
    <source>
        <strain evidence="2 3">XCT-34</strain>
    </source>
</reference>
<dbReference type="Gene3D" id="3.60.10.10">
    <property type="entry name" value="Endonuclease/exonuclease/phosphatase"/>
    <property type="match status" value="1"/>
</dbReference>
<dbReference type="PANTHER" id="PTHR42834">
    <property type="entry name" value="ENDONUCLEASE/EXONUCLEASE/PHOSPHATASE FAMILY PROTEIN (AFU_ORTHOLOGUE AFUA_3G09210)"/>
    <property type="match status" value="1"/>
</dbReference>
<evidence type="ECO:0000313" key="2">
    <source>
        <dbReference type="EMBL" id="NBN65850.1"/>
    </source>
</evidence>
<dbReference type="EMBL" id="JAABLP010000006">
    <property type="protein sequence ID" value="NBN65850.1"/>
    <property type="molecule type" value="Genomic_DNA"/>
</dbReference>
<keyword evidence="2" id="KW-0378">Hydrolase</keyword>